<evidence type="ECO:0000256" key="2">
    <source>
        <dbReference type="ARBA" id="ARBA00022679"/>
    </source>
</evidence>
<keyword evidence="3 4" id="KW-0418">Kinase</keyword>
<organism evidence="5 6">
    <name type="scientific">Sus scrofa</name>
    <name type="common">Pig</name>
    <dbReference type="NCBI Taxonomy" id="9823"/>
    <lineage>
        <taxon>Eukaryota</taxon>
        <taxon>Metazoa</taxon>
        <taxon>Chordata</taxon>
        <taxon>Craniata</taxon>
        <taxon>Vertebrata</taxon>
        <taxon>Euteleostomi</taxon>
        <taxon>Mammalia</taxon>
        <taxon>Eutheria</taxon>
        <taxon>Laurasiatheria</taxon>
        <taxon>Artiodactyla</taxon>
        <taxon>Suina</taxon>
        <taxon>Suidae</taxon>
        <taxon>Sus</taxon>
    </lineage>
</organism>
<dbReference type="Proteomes" id="UP000694727">
    <property type="component" value="Unplaced"/>
</dbReference>
<proteinExistence type="inferred from homology"/>
<keyword evidence="2 4" id="KW-0808">Transferase</keyword>
<dbReference type="InterPro" id="IPR005522">
    <property type="entry name" value="IPK"/>
</dbReference>
<evidence type="ECO:0000313" key="6">
    <source>
        <dbReference type="Proteomes" id="UP000694727"/>
    </source>
</evidence>
<dbReference type="Ensembl" id="ENSSSCT00025054202.1">
    <property type="protein sequence ID" value="ENSSSCP00025023101.1"/>
    <property type="gene ID" value="ENSSSCG00025039849.1"/>
</dbReference>
<dbReference type="PANTHER" id="PTHR12400:SF40">
    <property type="entry name" value="INOSITOL HEXAKISPHOSPHATE KINASE 3"/>
    <property type="match status" value="1"/>
</dbReference>
<name>A0A8D0S814_PIG</name>
<dbReference type="GO" id="GO:0032958">
    <property type="term" value="P:inositol phosphate biosynthetic process"/>
    <property type="evidence" value="ECO:0007669"/>
    <property type="project" value="InterPro"/>
</dbReference>
<dbReference type="SUPFAM" id="SSF56104">
    <property type="entry name" value="SAICAR synthase-like"/>
    <property type="match status" value="1"/>
</dbReference>
<evidence type="ECO:0000256" key="3">
    <source>
        <dbReference type="ARBA" id="ARBA00022777"/>
    </source>
</evidence>
<dbReference type="Ensembl" id="ENSSSCT00035004797.1">
    <property type="protein sequence ID" value="ENSSSCP00035001633.1"/>
    <property type="gene ID" value="ENSSSCG00035003852.1"/>
</dbReference>
<sequence>PCTGNGSARTRCAWLLCLKHEGAEQGVHAEAVWTWAQGHLLQASWLWVHPNQDRAQAAPERVLERSGGEADQCHETAVQQDVTGGTTGTGVNAICSPTLCSTGTITVHLQKDSRGRLSLVANPLKENRGPLKVTEESTAVAIWQTLQQTCGGGGGLPVAQWEHTQPAHTVKDSPATALLRSELHLKAQVSPLLGDADGSQAEKRGFNPWGLHCHQAHLSRLCAEYPENQRHRFLLLENIVSQYKHPCILDLKMGTRQHGDDASEEKKARHAKKCAQSTSARLGLRICGMQVYQADKKHFLCKDKYYGRKLSVEGFRQALCQFLHDGTRLRTELLEPMQHQLQALLSVIRSQSSYRFYSSSLLITYDGQEAAPSSSDTLAKVDVRMIDFAHTTYKGSWNERATYDGPDLGYIFGLENLIQILRDIQEGA</sequence>
<dbReference type="AlphaFoldDB" id="A0A8D0S814"/>
<dbReference type="Gene3D" id="3.30.470.160">
    <property type="entry name" value="Inositol polyphosphate kinase"/>
    <property type="match status" value="1"/>
</dbReference>
<dbReference type="Pfam" id="PF03770">
    <property type="entry name" value="IPK"/>
    <property type="match status" value="1"/>
</dbReference>
<evidence type="ECO:0000313" key="5">
    <source>
        <dbReference type="Ensembl" id="ENSSSCP00025023101.1"/>
    </source>
</evidence>
<dbReference type="InterPro" id="IPR038286">
    <property type="entry name" value="IPK_sf"/>
</dbReference>
<accession>A0A8D0S814</accession>
<comment type="similarity">
    <text evidence="1 4">Belongs to the inositol phosphokinase (IPK) family.</text>
</comment>
<protein>
    <recommendedName>
        <fullName evidence="4">Kinase</fullName>
        <ecNumber evidence="4">2.7.-.-</ecNumber>
    </recommendedName>
</protein>
<evidence type="ECO:0000256" key="4">
    <source>
        <dbReference type="RuleBase" id="RU363090"/>
    </source>
</evidence>
<evidence type="ECO:0000256" key="1">
    <source>
        <dbReference type="ARBA" id="ARBA00007374"/>
    </source>
</evidence>
<dbReference type="EC" id="2.7.-.-" evidence="4"/>
<dbReference type="PANTHER" id="PTHR12400">
    <property type="entry name" value="INOSITOL POLYPHOSPHATE KINASE"/>
    <property type="match status" value="1"/>
</dbReference>
<dbReference type="Proteomes" id="UP000694720">
    <property type="component" value="Unplaced"/>
</dbReference>
<dbReference type="GO" id="GO:0016301">
    <property type="term" value="F:kinase activity"/>
    <property type="evidence" value="ECO:0007669"/>
    <property type="project" value="UniProtKB-KW"/>
</dbReference>
<reference evidence="5" key="1">
    <citation type="submission" date="2025-05" db="UniProtKB">
        <authorList>
            <consortium name="Ensembl"/>
        </authorList>
    </citation>
    <scope>IDENTIFICATION</scope>
</reference>